<organism evidence="2 3">
    <name type="scientific">Coccidioides immitis RMSCC 2394</name>
    <dbReference type="NCBI Taxonomy" id="404692"/>
    <lineage>
        <taxon>Eukaryota</taxon>
        <taxon>Fungi</taxon>
        <taxon>Dikarya</taxon>
        <taxon>Ascomycota</taxon>
        <taxon>Pezizomycotina</taxon>
        <taxon>Eurotiomycetes</taxon>
        <taxon>Eurotiomycetidae</taxon>
        <taxon>Onygenales</taxon>
        <taxon>Onygenaceae</taxon>
        <taxon>Coccidioides</taxon>
    </lineage>
</organism>
<evidence type="ECO:0000313" key="2">
    <source>
        <dbReference type="EMBL" id="KMO99918.1"/>
    </source>
</evidence>
<accession>A0A0J6XYU0</accession>
<feature type="region of interest" description="Disordered" evidence="1">
    <location>
        <begin position="149"/>
        <end position="177"/>
    </location>
</feature>
<evidence type="ECO:0000256" key="1">
    <source>
        <dbReference type="SAM" id="MobiDB-lite"/>
    </source>
</evidence>
<proteinExistence type="predicted"/>
<sequence>MTKPPSTKQREHPWPGLAPVSMYLGRKAIQEKEATASRLVVHHSFEAMADHEEFKKIHWQLRKVLRFGSQRSIIIIIICRFTDNPYLGSRFHYPTENAALCTQKYSQSVPSHAVCGRAVVTMAKEPPDSSLKSVFQEYRRPFGLSLKGFESSRPGIHGEQSRRNASKAEKEKANKKQKRNLWTGFQCWAEVGLRI</sequence>
<dbReference type="EMBL" id="DS028093">
    <property type="protein sequence ID" value="KMO99918.1"/>
    <property type="molecule type" value="Genomic_DNA"/>
</dbReference>
<dbReference type="AlphaFoldDB" id="A0A0J6XYU0"/>
<name>A0A0J6XYU0_COCIT</name>
<protein>
    <submittedName>
        <fullName evidence="2">Uncharacterized protein</fullName>
    </submittedName>
</protein>
<feature type="compositionally biased region" description="Basic and acidic residues" evidence="1">
    <location>
        <begin position="159"/>
        <end position="174"/>
    </location>
</feature>
<dbReference type="Proteomes" id="UP000054565">
    <property type="component" value="Unassembled WGS sequence"/>
</dbReference>
<reference evidence="3" key="1">
    <citation type="journal article" date="2010" name="Genome Res.">
        <title>Population genomic sequencing of Coccidioides fungi reveals recent hybridization and transposon control.</title>
        <authorList>
            <person name="Neafsey D.E."/>
            <person name="Barker B.M."/>
            <person name="Sharpton T.J."/>
            <person name="Stajich J.E."/>
            <person name="Park D.J."/>
            <person name="Whiston E."/>
            <person name="Hung C.-Y."/>
            <person name="McMahan C."/>
            <person name="White J."/>
            <person name="Sykes S."/>
            <person name="Heiman D."/>
            <person name="Young S."/>
            <person name="Zeng Q."/>
            <person name="Abouelleil A."/>
            <person name="Aftuck L."/>
            <person name="Bessette D."/>
            <person name="Brown A."/>
            <person name="FitzGerald M."/>
            <person name="Lui A."/>
            <person name="Macdonald J.P."/>
            <person name="Priest M."/>
            <person name="Orbach M.J."/>
            <person name="Galgiani J.N."/>
            <person name="Kirkland T.N."/>
            <person name="Cole G.T."/>
            <person name="Birren B.W."/>
            <person name="Henn M.R."/>
            <person name="Taylor J.W."/>
            <person name="Rounsley S.D."/>
        </authorList>
    </citation>
    <scope>NUCLEOTIDE SEQUENCE [LARGE SCALE GENOMIC DNA]</scope>
    <source>
        <strain evidence="3">RMSCC 2394</strain>
    </source>
</reference>
<gene>
    <name evidence="2" type="ORF">CIRG_00061</name>
</gene>
<evidence type="ECO:0000313" key="3">
    <source>
        <dbReference type="Proteomes" id="UP000054565"/>
    </source>
</evidence>